<dbReference type="VEuPathDB" id="VectorBase:ISCI021083"/>
<name>B7Q9V0_IXOSC</name>
<dbReference type="FunFam" id="1.10.10.60:FF:000176">
    <property type="entry name" value="pancreas/duodenum homeobox protein 1"/>
    <property type="match status" value="1"/>
</dbReference>
<dbReference type="CDD" id="cd00086">
    <property type="entry name" value="homeodomain"/>
    <property type="match status" value="1"/>
</dbReference>
<accession>B7Q9V0</accession>
<evidence type="ECO:0000313" key="10">
    <source>
        <dbReference type="EnsemblMetazoa" id="ISCW021083-PA"/>
    </source>
</evidence>
<proteinExistence type="predicted"/>
<dbReference type="VEuPathDB" id="VectorBase:ISCP_022887"/>
<feature type="region of interest" description="Disordered" evidence="7">
    <location>
        <begin position="100"/>
        <end position="136"/>
    </location>
</feature>
<dbReference type="GO" id="GO:0006357">
    <property type="term" value="P:regulation of transcription by RNA polymerase II"/>
    <property type="evidence" value="ECO:0000318"/>
    <property type="project" value="GO_Central"/>
</dbReference>
<dbReference type="Gene3D" id="1.10.10.60">
    <property type="entry name" value="Homeodomain-like"/>
    <property type="match status" value="1"/>
</dbReference>
<evidence type="ECO:0000256" key="7">
    <source>
        <dbReference type="SAM" id="MobiDB-lite"/>
    </source>
</evidence>
<dbReference type="InParanoid" id="B7Q9V0"/>
<evidence type="ECO:0000256" key="3">
    <source>
        <dbReference type="ARBA" id="ARBA00023155"/>
    </source>
</evidence>
<evidence type="ECO:0000313" key="11">
    <source>
        <dbReference type="Proteomes" id="UP000001555"/>
    </source>
</evidence>
<comment type="subcellular location">
    <subcellularLocation>
        <location evidence="1 5 6">Nucleus</location>
    </subcellularLocation>
</comment>
<dbReference type="OrthoDB" id="6159439at2759"/>
<dbReference type="EMBL" id="ABJB010584598">
    <property type="status" value="NOT_ANNOTATED_CDS"/>
    <property type="molecule type" value="Genomic_DNA"/>
</dbReference>
<dbReference type="PaxDb" id="6945-B7Q9V0"/>
<evidence type="ECO:0000256" key="5">
    <source>
        <dbReference type="PROSITE-ProRule" id="PRU00108"/>
    </source>
</evidence>
<keyword evidence="11" id="KW-1185">Reference proteome</keyword>
<feature type="region of interest" description="Disordered" evidence="7">
    <location>
        <begin position="292"/>
        <end position="320"/>
    </location>
</feature>
<dbReference type="GO" id="GO:0000978">
    <property type="term" value="F:RNA polymerase II cis-regulatory region sequence-specific DNA binding"/>
    <property type="evidence" value="ECO:0000318"/>
    <property type="project" value="GO_Central"/>
</dbReference>
<reference evidence="10" key="2">
    <citation type="submission" date="2020-05" db="UniProtKB">
        <authorList>
            <consortium name="EnsemblMetazoa"/>
        </authorList>
    </citation>
    <scope>IDENTIFICATION</scope>
    <source>
        <strain evidence="10">wikel</strain>
    </source>
</reference>
<feature type="compositionally biased region" description="Low complexity" evidence="7">
    <location>
        <begin position="301"/>
        <end position="317"/>
    </location>
</feature>
<dbReference type="Pfam" id="PF00046">
    <property type="entry name" value="Homeodomain"/>
    <property type="match status" value="1"/>
</dbReference>
<dbReference type="PANTHER" id="PTHR45664">
    <property type="entry name" value="PROTEIN ZERKNUELLT 1-RELATED"/>
    <property type="match status" value="1"/>
</dbReference>
<dbReference type="EnsemblMetazoa" id="ISCW021083-RA">
    <property type="protein sequence ID" value="ISCW021083-PA"/>
    <property type="gene ID" value="ISCW021083"/>
</dbReference>
<evidence type="ECO:0000259" key="8">
    <source>
        <dbReference type="PROSITE" id="PS50071"/>
    </source>
</evidence>
<evidence type="ECO:0000313" key="9">
    <source>
        <dbReference type="EMBL" id="EEC15645.1"/>
    </source>
</evidence>
<feature type="DNA-binding region" description="Homeobox" evidence="5">
    <location>
        <begin position="220"/>
        <end position="279"/>
    </location>
</feature>
<keyword evidence="2 5" id="KW-0238">DNA-binding</keyword>
<dbReference type="InterPro" id="IPR020479">
    <property type="entry name" value="HD_metazoa"/>
</dbReference>
<evidence type="ECO:0000256" key="6">
    <source>
        <dbReference type="RuleBase" id="RU000682"/>
    </source>
</evidence>
<dbReference type="SUPFAM" id="SSF46689">
    <property type="entry name" value="Homeodomain-like"/>
    <property type="match status" value="1"/>
</dbReference>
<dbReference type="InterPro" id="IPR009057">
    <property type="entry name" value="Homeodomain-like_sf"/>
</dbReference>
<dbReference type="GO" id="GO:0045944">
    <property type="term" value="P:positive regulation of transcription by RNA polymerase II"/>
    <property type="evidence" value="ECO:0007669"/>
    <property type="project" value="UniProtKB-ARBA"/>
</dbReference>
<feature type="compositionally biased region" description="Low complexity" evidence="7">
    <location>
        <begin position="108"/>
        <end position="117"/>
    </location>
</feature>
<evidence type="ECO:0000256" key="2">
    <source>
        <dbReference type="ARBA" id="ARBA00023125"/>
    </source>
</evidence>
<organism>
    <name type="scientific">Ixodes scapularis</name>
    <name type="common">Black-legged tick</name>
    <name type="synonym">Deer tick</name>
    <dbReference type="NCBI Taxonomy" id="6945"/>
    <lineage>
        <taxon>Eukaryota</taxon>
        <taxon>Metazoa</taxon>
        <taxon>Ecdysozoa</taxon>
        <taxon>Arthropoda</taxon>
        <taxon>Chelicerata</taxon>
        <taxon>Arachnida</taxon>
        <taxon>Acari</taxon>
        <taxon>Parasitiformes</taxon>
        <taxon>Ixodida</taxon>
        <taxon>Ixodoidea</taxon>
        <taxon>Ixodidae</taxon>
        <taxon>Ixodinae</taxon>
        <taxon>Ixodes</taxon>
    </lineage>
</organism>
<dbReference type="FunCoup" id="B7Q9V0">
    <property type="interactions" value="7"/>
</dbReference>
<gene>
    <name evidence="9" type="ORF">IscW_ISCW021083</name>
</gene>
<dbReference type="STRING" id="6945.B7Q9V0"/>
<dbReference type="GO" id="GO:0048513">
    <property type="term" value="P:animal organ development"/>
    <property type="evidence" value="ECO:0007669"/>
    <property type="project" value="UniProtKB-ARBA"/>
</dbReference>
<dbReference type="GO" id="GO:0005634">
    <property type="term" value="C:nucleus"/>
    <property type="evidence" value="ECO:0000318"/>
    <property type="project" value="GO_Central"/>
</dbReference>
<feature type="region of interest" description="Disordered" evidence="7">
    <location>
        <begin position="198"/>
        <end position="223"/>
    </location>
</feature>
<dbReference type="PROSITE" id="PS50071">
    <property type="entry name" value="HOMEOBOX_2"/>
    <property type="match status" value="1"/>
</dbReference>
<sequence length="417" mass="45966">MTPMNQYALEMTASFATGEFSAQQKDQYLQQEMHLRLHDVDSGVVDFPQNNFIGMPWNDHQHHLANPGFGPDPYQDDARCRDAYGTFAADIKEEVANVPYTPSPWQFSTSPSSTYQPPSSPDLGHATRTTPEPLDSWTSYAPTAVVTAVTGFSAENCTDHAGTYAAQESARVPDPDNGGVGVSEAIGKTVFPWMQHTRPPIKSRASPLPDPAVNSDTNPLKRPRTAYTTSQLLELEKEFHFNRYLCRPRRIEMAAYLNLTERQIKIWFQNRRMKFKKEQRAKGIKTDDAMGLTAGGAPCDLTSSPTSSSSPGSPSLGAVTPRHNCLGHASVSAAVPVYRSRRAKTPIRGHAGKRVYNVPYSGDNSLLRLALADPFSEDVRSQSVQGSASLQRSIGVREYWDPSQSNPYSVNPLPVIH</sequence>
<dbReference type="HOGENOM" id="CLU_659345_0_0_1"/>
<dbReference type="EMBL" id="DS891538">
    <property type="protein sequence ID" value="EEC15645.1"/>
    <property type="molecule type" value="Genomic_DNA"/>
</dbReference>
<dbReference type="InterPro" id="IPR001356">
    <property type="entry name" value="HD"/>
</dbReference>
<dbReference type="PANTHER" id="PTHR45664:SF12">
    <property type="entry name" value="PANCREAS_DUODENUM HOMEOBOX PROTEIN 1"/>
    <property type="match status" value="1"/>
</dbReference>
<evidence type="ECO:0000256" key="4">
    <source>
        <dbReference type="ARBA" id="ARBA00023242"/>
    </source>
</evidence>
<keyword evidence="9" id="KW-0378">Hydrolase</keyword>
<dbReference type="PROSITE" id="PS00027">
    <property type="entry name" value="HOMEOBOX_1"/>
    <property type="match status" value="1"/>
</dbReference>
<reference evidence="9 11" key="1">
    <citation type="submission" date="2008-03" db="EMBL/GenBank/DDBJ databases">
        <title>Annotation of Ixodes scapularis.</title>
        <authorList>
            <consortium name="Ixodes scapularis Genome Project Consortium"/>
            <person name="Caler E."/>
            <person name="Hannick L.I."/>
            <person name="Bidwell S."/>
            <person name="Joardar V."/>
            <person name="Thiagarajan M."/>
            <person name="Amedeo P."/>
            <person name="Galinsky K.J."/>
            <person name="Schobel S."/>
            <person name="Inman J."/>
            <person name="Hostetler J."/>
            <person name="Miller J."/>
            <person name="Hammond M."/>
            <person name="Megy K."/>
            <person name="Lawson D."/>
            <person name="Kodira C."/>
            <person name="Sutton G."/>
            <person name="Meyer J."/>
            <person name="Hill C.A."/>
            <person name="Birren B."/>
            <person name="Nene V."/>
            <person name="Collins F."/>
            <person name="Alarcon-Chaidez F."/>
            <person name="Wikel S."/>
            <person name="Strausberg R."/>
        </authorList>
    </citation>
    <scope>NUCLEOTIDE SEQUENCE [LARGE SCALE GENOMIC DNA]</scope>
    <source>
        <strain evidence="11">Wikel</strain>
        <strain evidence="9">Wikel colony</strain>
    </source>
</reference>
<dbReference type="AlphaFoldDB" id="B7Q9V0"/>
<keyword evidence="3 5" id="KW-0371">Homeobox</keyword>
<protein>
    <submittedName>
        <fullName evidence="9 10">Homeobox protein, putative</fullName>
        <ecNumber evidence="9">3.5.4.4</ecNumber>
    </submittedName>
</protein>
<dbReference type="GO" id="GO:0016787">
    <property type="term" value="F:hydrolase activity"/>
    <property type="evidence" value="ECO:0007669"/>
    <property type="project" value="UniProtKB-KW"/>
</dbReference>
<dbReference type="VEuPathDB" id="VectorBase:ISCW021083"/>
<dbReference type="PRINTS" id="PR00024">
    <property type="entry name" value="HOMEOBOX"/>
</dbReference>
<dbReference type="GO" id="GO:0000981">
    <property type="term" value="F:DNA-binding transcription factor activity, RNA polymerase II-specific"/>
    <property type="evidence" value="ECO:0000318"/>
    <property type="project" value="GO_Central"/>
</dbReference>
<dbReference type="EMBL" id="ABJB010466363">
    <property type="status" value="NOT_ANNOTATED_CDS"/>
    <property type="molecule type" value="Genomic_DNA"/>
</dbReference>
<keyword evidence="4 5" id="KW-0539">Nucleus</keyword>
<feature type="domain" description="Homeobox" evidence="8">
    <location>
        <begin position="218"/>
        <end position="278"/>
    </location>
</feature>
<dbReference type="Proteomes" id="UP000001555">
    <property type="component" value="Unassembled WGS sequence"/>
</dbReference>
<dbReference type="EC" id="3.5.4.4" evidence="9"/>
<dbReference type="SMART" id="SM00389">
    <property type="entry name" value="HOX"/>
    <property type="match status" value="1"/>
</dbReference>
<evidence type="ECO:0000256" key="1">
    <source>
        <dbReference type="ARBA" id="ARBA00004123"/>
    </source>
</evidence>
<dbReference type="InterPro" id="IPR017970">
    <property type="entry name" value="Homeobox_CS"/>
</dbReference>